<protein>
    <recommendedName>
        <fullName evidence="4">Cell surface protein</fullName>
    </recommendedName>
</protein>
<dbReference type="Pfam" id="PF19775">
    <property type="entry name" value="DUF6261"/>
    <property type="match status" value="1"/>
</dbReference>
<evidence type="ECO:0000256" key="1">
    <source>
        <dbReference type="SAM" id="MobiDB-lite"/>
    </source>
</evidence>
<reference evidence="2 3" key="1">
    <citation type="submission" date="2013-11" db="EMBL/GenBank/DDBJ databases">
        <title>Single cell genomics of uncultured Tannerella BU063 (oral taxon 286).</title>
        <authorList>
            <person name="Beall C.J."/>
            <person name="Campbell A.G."/>
            <person name="Griffen A.L."/>
            <person name="Podar M."/>
            <person name="Leys E.J."/>
        </authorList>
    </citation>
    <scope>NUCLEOTIDE SEQUENCE [LARGE SCALE GENOMIC DNA]</scope>
    <source>
        <strain evidence="2">Cell 2</strain>
    </source>
</reference>
<accession>W2C6M7</accession>
<gene>
    <name evidence="2" type="ORF">N425_02990</name>
</gene>
<comment type="caution">
    <text evidence="2">The sequence shown here is derived from an EMBL/GenBank/DDBJ whole genome shotgun (WGS) entry which is preliminary data.</text>
</comment>
<sequence>MKILEVTLPRVMKFEGGNRQMLNISLHTQFHYLQYGLVKAVDQTKLKIPVTVMNAWDTTIGAQTKLVEQSAASERTAKMLALDNERDNLLDGIFHVVSGLKYSPTEATREAALRLEAKLKPYTNLRSRPFEMESVGIRGLEDDMKTKTADIAAVGLTDVLTRLHTVNEEYEKLRTDRRIQTSDEKLPTAQQVRPLTDAAYDVVCQYIQSAYLTATADEDKAMIEQLVDRMNKVVIDIKGNQRQILASRKPKNPSKPKTPTDPKQPKDPKTPDQPKDPKQPETPQPPKPGGEKPKDPKKPGGDGNPDITLPEE</sequence>
<feature type="compositionally biased region" description="Basic and acidic residues" evidence="1">
    <location>
        <begin position="289"/>
        <end position="300"/>
    </location>
</feature>
<proteinExistence type="predicted"/>
<dbReference type="EMBL" id="AYUF01000311">
    <property type="protein sequence ID" value="ETK02703.1"/>
    <property type="molecule type" value="Genomic_DNA"/>
</dbReference>
<organism evidence="2 3">
    <name type="scientific">Tannerella sp. oral taxon BU063 isolate Cell 2</name>
    <dbReference type="NCBI Taxonomy" id="1411148"/>
    <lineage>
        <taxon>Bacteria</taxon>
        <taxon>Pseudomonadati</taxon>
        <taxon>Bacteroidota</taxon>
        <taxon>Bacteroidia</taxon>
        <taxon>Bacteroidales</taxon>
        <taxon>Tannerellaceae</taxon>
        <taxon>Tannerella</taxon>
    </lineage>
</organism>
<dbReference type="InterPro" id="IPR046228">
    <property type="entry name" value="DUF6261"/>
</dbReference>
<evidence type="ECO:0008006" key="4">
    <source>
        <dbReference type="Google" id="ProtNLM"/>
    </source>
</evidence>
<evidence type="ECO:0000313" key="2">
    <source>
        <dbReference type="EMBL" id="ETK02703.1"/>
    </source>
</evidence>
<evidence type="ECO:0000313" key="3">
    <source>
        <dbReference type="Proteomes" id="UP000018837"/>
    </source>
</evidence>
<name>W2C6M7_9BACT</name>
<feature type="region of interest" description="Disordered" evidence="1">
    <location>
        <begin position="241"/>
        <end position="312"/>
    </location>
</feature>
<dbReference type="PATRIC" id="fig|1411148.3.peg.364"/>
<feature type="compositionally biased region" description="Basic and acidic residues" evidence="1">
    <location>
        <begin position="258"/>
        <end position="279"/>
    </location>
</feature>
<dbReference type="AlphaFoldDB" id="W2C6M7"/>
<dbReference type="Proteomes" id="UP000018837">
    <property type="component" value="Unassembled WGS sequence"/>
</dbReference>